<dbReference type="InterPro" id="IPR021373">
    <property type="entry name" value="DUF2993"/>
</dbReference>
<dbReference type="AlphaFoldDB" id="A0A644ZBF2"/>
<evidence type="ECO:0000313" key="1">
    <source>
        <dbReference type="EMBL" id="MPM38017.1"/>
    </source>
</evidence>
<gene>
    <name evidence="1" type="ORF">SDC9_84640</name>
</gene>
<reference evidence="1" key="1">
    <citation type="submission" date="2019-08" db="EMBL/GenBank/DDBJ databases">
        <authorList>
            <person name="Kucharzyk K."/>
            <person name="Murdoch R.W."/>
            <person name="Higgins S."/>
            <person name="Loffler F."/>
        </authorList>
    </citation>
    <scope>NUCLEOTIDE SEQUENCE</scope>
</reference>
<organism evidence="1">
    <name type="scientific">bioreactor metagenome</name>
    <dbReference type="NCBI Taxonomy" id="1076179"/>
    <lineage>
        <taxon>unclassified sequences</taxon>
        <taxon>metagenomes</taxon>
        <taxon>ecological metagenomes</taxon>
    </lineage>
</organism>
<sequence length="231" mass="24422">MKRSWIAVVVVVALAAAVIGGDQLLRIHVESQIGQQIESQHGGAADVRLGGWPFALVGLTKRLPDAQVSVVDAEVANEARKATVERVDIAVTGLSPIDDLGRANAERLDATASITWNQLSVLLGFPISRVHDDRISAKTSVEIMQRVIPIELQAELSLQADGALVLDNPSVALADYTLPLPSTIVQLALDQLAPDLQLPTPAGLSYQGLSIGADTISVRLTGQNVAVGDFM</sequence>
<evidence type="ECO:0008006" key="2">
    <source>
        <dbReference type="Google" id="ProtNLM"/>
    </source>
</evidence>
<comment type="caution">
    <text evidence="1">The sequence shown here is derived from an EMBL/GenBank/DDBJ whole genome shotgun (WGS) entry which is preliminary data.</text>
</comment>
<dbReference type="Pfam" id="PF11209">
    <property type="entry name" value="LmeA"/>
    <property type="match status" value="1"/>
</dbReference>
<protein>
    <recommendedName>
        <fullName evidence="2">DUF2993 domain-containing protein</fullName>
    </recommendedName>
</protein>
<proteinExistence type="predicted"/>
<name>A0A644ZBF2_9ZZZZ</name>
<dbReference type="EMBL" id="VSSQ01008144">
    <property type="protein sequence ID" value="MPM38017.1"/>
    <property type="molecule type" value="Genomic_DNA"/>
</dbReference>
<accession>A0A644ZBF2</accession>